<accession>A0A0M9FUF4</accession>
<comment type="caution">
    <text evidence="3">The sequence shown here is derived from an EMBL/GenBank/DDBJ whole genome shotgun (WGS) entry which is preliminary data.</text>
</comment>
<feature type="region of interest" description="Disordered" evidence="1">
    <location>
        <begin position="123"/>
        <end position="149"/>
    </location>
</feature>
<feature type="compositionally biased region" description="Basic and acidic residues" evidence="1">
    <location>
        <begin position="86"/>
        <end position="95"/>
    </location>
</feature>
<feature type="region of interest" description="Disordered" evidence="1">
    <location>
        <begin position="193"/>
        <end position="224"/>
    </location>
</feature>
<reference evidence="3 4" key="1">
    <citation type="submission" date="2015-07" db="EMBL/GenBank/DDBJ databases">
        <title>High-quality genome of monoxenous trypanosomatid Leptomonas pyrrhocoris.</title>
        <authorList>
            <person name="Flegontov P."/>
            <person name="Butenko A."/>
            <person name="Firsov S."/>
            <person name="Vlcek C."/>
            <person name="Logacheva M.D."/>
            <person name="Field M."/>
            <person name="Filatov D."/>
            <person name="Flegontova O."/>
            <person name="Gerasimov E."/>
            <person name="Jackson A.P."/>
            <person name="Kelly S."/>
            <person name="Opperdoes F."/>
            <person name="O'Reilly A."/>
            <person name="Votypka J."/>
            <person name="Yurchenko V."/>
            <person name="Lukes J."/>
        </authorList>
    </citation>
    <scope>NUCLEOTIDE SEQUENCE [LARGE SCALE GENOMIC DNA]</scope>
    <source>
        <strain evidence="3">H10</strain>
    </source>
</reference>
<dbReference type="GeneID" id="26908271"/>
<feature type="transmembrane region" description="Helical" evidence="2">
    <location>
        <begin position="563"/>
        <end position="582"/>
    </location>
</feature>
<keyword evidence="2" id="KW-1133">Transmembrane helix</keyword>
<keyword evidence="2" id="KW-0812">Transmembrane</keyword>
<sequence>MEGGPTSSGASSGRATPDPAAEPPWPLSRANAVGTVHRRSPSPATDDLEMGLVDGPGGDDGGGGAADVPLGGRFLHPPGFHPHPCMTDRETHQGTDDAGGGSRSHEMQRLSLSHHRNSLVNSLVRPPTASHTPGDADTATAEADASQPQMPLLGVRAASGTEVAAAEVTPNAAVATAAAPRSSQRSRYVNAAPDHDRVRPHTPIYYEAGPSPSASSPSAPRLTPNASRRAALFNEEQLRPVSARLDTPPPAAAARREAAATPAARAIARDALMFLSPLAREARIATIEERRVRHLYHNRPRMRLTARPRIVENIVLDRTKWEQPLCYLPLFLPCMQNAFYRVPQGAKLRTAAWEPNVSNPFSPSVIYSGTAGSAGPPEDPRQTPAVAAAAADAASTESDLSVSTAAFYHVPPTSSRLTMRREVTQATATSATPLRRPGAQLTATVAADRVLVNRHGAASPPSFSFVDNFRHLLYRCFCVRCAIAAQAESLQADMKMRSAVPHQFPCCSCLKVESRSSSELLWMVCAMDALSLGAPCGCCCYQGLGTALYGWHLRYLLRARYRIFSWTVLDLLIMCCIPGLAVDQQGAELLLNDVPETPVGLRFMH</sequence>
<feature type="transmembrane region" description="Helical" evidence="2">
    <location>
        <begin position="520"/>
        <end position="551"/>
    </location>
</feature>
<feature type="region of interest" description="Disordered" evidence="1">
    <location>
        <begin position="1"/>
        <end position="108"/>
    </location>
</feature>
<organism evidence="3 4">
    <name type="scientific">Leptomonas pyrrhocoris</name>
    <name type="common">Firebug parasite</name>
    <dbReference type="NCBI Taxonomy" id="157538"/>
    <lineage>
        <taxon>Eukaryota</taxon>
        <taxon>Discoba</taxon>
        <taxon>Euglenozoa</taxon>
        <taxon>Kinetoplastea</taxon>
        <taxon>Metakinetoplastina</taxon>
        <taxon>Trypanosomatida</taxon>
        <taxon>Trypanosomatidae</taxon>
        <taxon>Leishmaniinae</taxon>
        <taxon>Leptomonas</taxon>
    </lineage>
</organism>
<name>A0A0M9FUF4_LEPPY</name>
<evidence type="ECO:0000256" key="1">
    <source>
        <dbReference type="SAM" id="MobiDB-lite"/>
    </source>
</evidence>
<feature type="compositionally biased region" description="Low complexity" evidence="1">
    <location>
        <begin position="135"/>
        <end position="145"/>
    </location>
</feature>
<keyword evidence="2" id="KW-0472">Membrane</keyword>
<feature type="compositionally biased region" description="Gly residues" evidence="1">
    <location>
        <begin position="54"/>
        <end position="65"/>
    </location>
</feature>
<dbReference type="RefSeq" id="XP_015654682.1">
    <property type="nucleotide sequence ID" value="XM_015806811.1"/>
</dbReference>
<evidence type="ECO:0000313" key="3">
    <source>
        <dbReference type="EMBL" id="KPA76243.1"/>
    </source>
</evidence>
<proteinExistence type="predicted"/>
<dbReference type="OrthoDB" id="264247at2759"/>
<evidence type="ECO:0000313" key="4">
    <source>
        <dbReference type="Proteomes" id="UP000037923"/>
    </source>
</evidence>
<feature type="region of interest" description="Disordered" evidence="1">
    <location>
        <begin position="368"/>
        <end position="390"/>
    </location>
</feature>
<gene>
    <name evidence="3" type="ORF">ABB37_07986</name>
</gene>
<keyword evidence="4" id="KW-1185">Reference proteome</keyword>
<dbReference type="VEuPathDB" id="TriTrypDB:LpyrH10_21_1220"/>
<dbReference type="Proteomes" id="UP000037923">
    <property type="component" value="Unassembled WGS sequence"/>
</dbReference>
<dbReference type="OMA" id="CMQNAFY"/>
<protein>
    <submittedName>
        <fullName evidence="3">Uncharacterized protein</fullName>
    </submittedName>
</protein>
<feature type="compositionally biased region" description="Low complexity" evidence="1">
    <location>
        <begin position="210"/>
        <end position="220"/>
    </location>
</feature>
<feature type="compositionally biased region" description="Polar residues" evidence="1">
    <location>
        <begin position="1"/>
        <end position="14"/>
    </location>
</feature>
<dbReference type="EMBL" id="LGTL01000021">
    <property type="protein sequence ID" value="KPA76243.1"/>
    <property type="molecule type" value="Genomic_DNA"/>
</dbReference>
<evidence type="ECO:0000256" key="2">
    <source>
        <dbReference type="SAM" id="Phobius"/>
    </source>
</evidence>
<dbReference type="AlphaFoldDB" id="A0A0M9FUF4"/>